<dbReference type="PRINTS" id="PR00593">
    <property type="entry name" value="MTABOTROPICR"/>
</dbReference>
<feature type="transmembrane region" description="Helical" evidence="10">
    <location>
        <begin position="248"/>
        <end position="271"/>
    </location>
</feature>
<sequence>MLNKHAFKHFVRKAFRSIDAVVSNESLHENYVQDSKMGFVINAIYAMAHGLHDMHSELCPGQPGLCEAMDPIDGSKLLDYLLKTTFRGVSGEDVYFDENGDTPGSAEPNNNNIVTAFGAHWNIIPTSEWKSGKVDIFLTSCFGSHSSVILGYWGNPHLEKGRCCELEERGGSEYFISNAGIIQRQQHLSFPLSSAGCVPLPLNYLDWSDVESIVAVCLSCVGILVTLWVILIFVVYRDTPVVKSSSRELCYIILVGVLLGYICPFTLIAYPTVASCYLQRLLVGLSAAMCYSALVTKTNRIARILAGSKKKICTKKPRFMSAWAQVFISFFLISLQLILEITLIILEPPMPVKYYPSIREVYLICNTSTVGMVAPLGYNGLLIMSCTYYAFKTRNVPANFNEAKYIAFTMYTTCIIWLAFVPIYFGSNYKIITTSFSVSLSVTVALGCMFSPKMYIIIAKPERNVRSAFTTSDVVRMHVGDGQAAQQSKSILNMFRRKKNRNGSTKRCAHPWFRCFWCILNCPHIYPSVESMNASLLYLVHSSNGKSVSWSEPGARHPQRGGNVWHRLSVHVRKQEAGSNQTAVIRPLTNATVDPHSCDPHHHGPGTDPHLPHPGTKALYNLAEEEDEGGEARPLWTPSHSHSGMLHGQDSEEPPSYSHLTDCTTEHLQGAMVDTHSSNVPGFNDTMGASGIQASSTNQPQSFTFSQLSHPLQGGASFGEEDLISSLEGAEGGALDLLHSYTEEEEEDDEKEELAQSKLTLEDSLALTPPSPFRDSVCSAGSVPGSPVSESVFCSPPSSAYSSVILQDFRQSSSTL</sequence>
<evidence type="ECO:0000256" key="3">
    <source>
        <dbReference type="ARBA" id="ARBA00022692"/>
    </source>
</evidence>
<evidence type="ECO:0000256" key="7">
    <source>
        <dbReference type="ARBA" id="ARBA00023180"/>
    </source>
</evidence>
<dbReference type="Pfam" id="PF10606">
    <property type="entry name" value="GluR_Homer-bdg"/>
    <property type="match status" value="1"/>
</dbReference>
<feature type="transmembrane region" description="Helical" evidence="10">
    <location>
        <begin position="319"/>
        <end position="346"/>
    </location>
</feature>
<evidence type="ECO:0000256" key="4">
    <source>
        <dbReference type="ARBA" id="ARBA00022989"/>
    </source>
</evidence>
<feature type="transmembrane region" description="Helical" evidence="10">
    <location>
        <begin position="213"/>
        <end position="236"/>
    </location>
</feature>
<keyword evidence="4 10" id="KW-1133">Transmembrane helix</keyword>
<evidence type="ECO:0000256" key="1">
    <source>
        <dbReference type="ARBA" id="ARBA00004651"/>
    </source>
</evidence>
<feature type="region of interest" description="Disordered" evidence="9">
    <location>
        <begin position="742"/>
        <end position="791"/>
    </location>
</feature>
<comment type="subcellular location">
    <subcellularLocation>
        <location evidence="1">Cell membrane</location>
        <topology evidence="1">Multi-pass membrane protein</topology>
    </subcellularLocation>
</comment>
<dbReference type="Pfam" id="PF00003">
    <property type="entry name" value="7tm_3"/>
    <property type="match status" value="1"/>
</dbReference>
<dbReference type="Pfam" id="PF01094">
    <property type="entry name" value="ANF_receptor"/>
    <property type="match status" value="1"/>
</dbReference>
<dbReference type="AlphaFoldDB" id="A0A060XUG6"/>
<keyword evidence="5" id="KW-0675">Receptor</keyword>
<dbReference type="SUPFAM" id="SSF53822">
    <property type="entry name" value="Periplasmic binding protein-like I"/>
    <property type="match status" value="1"/>
</dbReference>
<name>A0A060XUG6_ONCMY</name>
<feature type="transmembrane region" description="Helical" evidence="10">
    <location>
        <begin position="277"/>
        <end position="298"/>
    </location>
</feature>
<feature type="transmembrane region" description="Helical" evidence="10">
    <location>
        <begin position="361"/>
        <end position="391"/>
    </location>
</feature>
<feature type="domain" description="G-protein coupled receptors family 3 profile" evidence="11">
    <location>
        <begin position="211"/>
        <end position="473"/>
    </location>
</feature>
<accession>A0A060XUG6</accession>
<feature type="compositionally biased region" description="Low complexity" evidence="9">
    <location>
        <begin position="606"/>
        <end position="616"/>
    </location>
</feature>
<dbReference type="EMBL" id="FR905622">
    <property type="protein sequence ID" value="CDQ80570.1"/>
    <property type="molecule type" value="Genomic_DNA"/>
</dbReference>
<feature type="compositionally biased region" description="Low complexity" evidence="9">
    <location>
        <begin position="776"/>
        <end position="791"/>
    </location>
</feature>
<evidence type="ECO:0000313" key="13">
    <source>
        <dbReference type="Proteomes" id="UP000193380"/>
    </source>
</evidence>
<dbReference type="PROSITE" id="PS50259">
    <property type="entry name" value="G_PROTEIN_RECEP_F3_4"/>
    <property type="match status" value="1"/>
</dbReference>
<evidence type="ECO:0000256" key="9">
    <source>
        <dbReference type="SAM" id="MobiDB-lite"/>
    </source>
</evidence>
<dbReference type="STRING" id="8022.A0A060XUG6"/>
<dbReference type="InterPro" id="IPR028082">
    <property type="entry name" value="Peripla_BP_I"/>
</dbReference>
<feature type="compositionally biased region" description="Polar residues" evidence="9">
    <location>
        <begin position="692"/>
        <end position="710"/>
    </location>
</feature>
<dbReference type="InterPro" id="IPR050726">
    <property type="entry name" value="mGluR"/>
</dbReference>
<organism evidence="12 13">
    <name type="scientific">Oncorhynchus mykiss</name>
    <name type="common">Rainbow trout</name>
    <name type="synonym">Salmo gairdneri</name>
    <dbReference type="NCBI Taxonomy" id="8022"/>
    <lineage>
        <taxon>Eukaryota</taxon>
        <taxon>Metazoa</taxon>
        <taxon>Chordata</taxon>
        <taxon>Craniata</taxon>
        <taxon>Vertebrata</taxon>
        <taxon>Euteleostomi</taxon>
        <taxon>Actinopterygii</taxon>
        <taxon>Neopterygii</taxon>
        <taxon>Teleostei</taxon>
        <taxon>Protacanthopterygii</taxon>
        <taxon>Salmoniformes</taxon>
        <taxon>Salmonidae</taxon>
        <taxon>Salmoninae</taxon>
        <taxon>Oncorhynchus</taxon>
    </lineage>
</organism>
<dbReference type="PaxDb" id="8022-A0A060XUG6"/>
<keyword evidence="6 10" id="KW-0472">Membrane</keyword>
<proteinExistence type="predicted"/>
<dbReference type="Proteomes" id="UP000193380">
    <property type="component" value="Unassembled WGS sequence"/>
</dbReference>
<dbReference type="PROSITE" id="PS00981">
    <property type="entry name" value="G_PROTEIN_RECEP_F3_3"/>
    <property type="match status" value="1"/>
</dbReference>
<dbReference type="PRINTS" id="PR01051">
    <property type="entry name" value="MTABOTROPC1R"/>
</dbReference>
<dbReference type="InterPro" id="IPR017978">
    <property type="entry name" value="GPCR_3_C"/>
</dbReference>
<evidence type="ECO:0000256" key="6">
    <source>
        <dbReference type="ARBA" id="ARBA00023136"/>
    </source>
</evidence>
<keyword evidence="8" id="KW-0807">Transducer</keyword>
<reference evidence="12" key="1">
    <citation type="journal article" date="2014" name="Nat. Commun.">
        <title>The rainbow trout genome provides novel insights into evolution after whole-genome duplication in vertebrates.</title>
        <authorList>
            <person name="Berthelot C."/>
            <person name="Brunet F."/>
            <person name="Chalopin D."/>
            <person name="Juanchich A."/>
            <person name="Bernard M."/>
            <person name="Noel B."/>
            <person name="Bento P."/>
            <person name="Da Silva C."/>
            <person name="Labadie K."/>
            <person name="Alberti A."/>
            <person name="Aury J.M."/>
            <person name="Louis A."/>
            <person name="Dehais P."/>
            <person name="Bardou P."/>
            <person name="Montfort J."/>
            <person name="Klopp C."/>
            <person name="Cabau C."/>
            <person name="Gaspin C."/>
            <person name="Thorgaard G.H."/>
            <person name="Boussaha M."/>
            <person name="Quillet E."/>
            <person name="Guyomard R."/>
            <person name="Galiana D."/>
            <person name="Bobe J."/>
            <person name="Volff J.N."/>
            <person name="Genet C."/>
            <person name="Wincker P."/>
            <person name="Jaillon O."/>
            <person name="Roest Crollius H."/>
            <person name="Guiguen Y."/>
        </authorList>
    </citation>
    <scope>NUCLEOTIDE SEQUENCE [LARGE SCALE GENOMIC DNA]</scope>
</reference>
<dbReference type="InterPro" id="IPR019588">
    <property type="entry name" value="Metabotropic_Glu_rcpt_Homer-bd"/>
</dbReference>
<evidence type="ECO:0000313" key="12">
    <source>
        <dbReference type="EMBL" id="CDQ80570.1"/>
    </source>
</evidence>
<dbReference type="GO" id="GO:0004930">
    <property type="term" value="F:G protein-coupled receptor activity"/>
    <property type="evidence" value="ECO:0007669"/>
    <property type="project" value="UniProtKB-KW"/>
</dbReference>
<keyword evidence="5" id="KW-0297">G-protein coupled receptor</keyword>
<feature type="region of interest" description="Disordered" evidence="9">
    <location>
        <begin position="591"/>
        <end position="659"/>
    </location>
</feature>
<evidence type="ECO:0000256" key="10">
    <source>
        <dbReference type="SAM" id="Phobius"/>
    </source>
</evidence>
<evidence type="ECO:0000256" key="8">
    <source>
        <dbReference type="ARBA" id="ARBA00023224"/>
    </source>
</evidence>
<dbReference type="SMART" id="SM01229">
    <property type="entry name" value="GluR_Homer-bdg"/>
    <property type="match status" value="1"/>
</dbReference>
<keyword evidence="2" id="KW-1003">Cell membrane</keyword>
<dbReference type="InterPro" id="IPR017979">
    <property type="entry name" value="GPCR_3_CS"/>
</dbReference>
<feature type="region of interest" description="Disordered" evidence="9">
    <location>
        <begin position="682"/>
        <end position="717"/>
    </location>
</feature>
<evidence type="ECO:0000256" key="5">
    <source>
        <dbReference type="ARBA" id="ARBA00023040"/>
    </source>
</evidence>
<gene>
    <name evidence="12" type="ORF">GSONMT00025699001</name>
</gene>
<reference evidence="12" key="2">
    <citation type="submission" date="2014-03" db="EMBL/GenBank/DDBJ databases">
        <authorList>
            <person name="Genoscope - CEA"/>
        </authorList>
    </citation>
    <scope>NUCLEOTIDE SEQUENCE</scope>
</reference>
<dbReference type="GO" id="GO:0005886">
    <property type="term" value="C:plasma membrane"/>
    <property type="evidence" value="ECO:0007669"/>
    <property type="project" value="UniProtKB-SubCell"/>
</dbReference>
<dbReference type="CDD" id="cd15285">
    <property type="entry name" value="7tmC_mGluR_group1"/>
    <property type="match status" value="1"/>
</dbReference>
<dbReference type="Gene3D" id="3.40.50.2300">
    <property type="match status" value="1"/>
</dbReference>
<dbReference type="InterPro" id="IPR001256">
    <property type="entry name" value="GPCR_3_mGluR1"/>
</dbReference>
<keyword evidence="7" id="KW-0325">Glycoprotein</keyword>
<dbReference type="PANTHER" id="PTHR24060">
    <property type="entry name" value="METABOTROPIC GLUTAMATE RECEPTOR"/>
    <property type="match status" value="1"/>
</dbReference>
<feature type="compositionally biased region" description="Acidic residues" evidence="9">
    <location>
        <begin position="743"/>
        <end position="752"/>
    </location>
</feature>
<keyword evidence="3 10" id="KW-0812">Transmembrane</keyword>
<dbReference type="InterPro" id="IPR000162">
    <property type="entry name" value="GPCR_3_mtglu_rcpt"/>
</dbReference>
<feature type="transmembrane region" description="Helical" evidence="10">
    <location>
        <begin position="403"/>
        <end position="425"/>
    </location>
</feature>
<evidence type="ECO:0000259" key="11">
    <source>
        <dbReference type="PROSITE" id="PS50259"/>
    </source>
</evidence>
<dbReference type="InterPro" id="IPR001828">
    <property type="entry name" value="ANF_lig-bd_rcpt"/>
</dbReference>
<protein>
    <recommendedName>
        <fullName evidence="11">G-protein coupled receptors family 3 profile domain-containing protein</fullName>
    </recommendedName>
</protein>
<evidence type="ECO:0000256" key="2">
    <source>
        <dbReference type="ARBA" id="ARBA00022475"/>
    </source>
</evidence>
<feature type="transmembrane region" description="Helical" evidence="10">
    <location>
        <begin position="431"/>
        <end position="450"/>
    </location>
</feature>